<keyword evidence="7" id="KW-0472">Membrane</keyword>
<evidence type="ECO:0000256" key="1">
    <source>
        <dbReference type="ARBA" id="ARBA00001961"/>
    </source>
</evidence>
<feature type="domain" description="Fe2OG dioxygenase" evidence="8">
    <location>
        <begin position="209"/>
        <end position="313"/>
    </location>
</feature>
<dbReference type="EMBL" id="JAPWDV010000001">
    <property type="protein sequence ID" value="KAJ6222080.1"/>
    <property type="molecule type" value="Genomic_DNA"/>
</dbReference>
<dbReference type="InterPro" id="IPR006620">
    <property type="entry name" value="Pro_4_hyd_alph"/>
</dbReference>
<proteinExistence type="predicted"/>
<accession>A0A9Q0ME42</accession>
<dbReference type="Pfam" id="PF13640">
    <property type="entry name" value="2OG-FeII_Oxy_3"/>
    <property type="match status" value="1"/>
</dbReference>
<keyword evidence="7" id="KW-1133">Transmembrane helix</keyword>
<gene>
    <name evidence="9" type="ORF">RDWZM_000625</name>
</gene>
<dbReference type="GO" id="GO:0005506">
    <property type="term" value="F:iron ion binding"/>
    <property type="evidence" value="ECO:0007669"/>
    <property type="project" value="InterPro"/>
</dbReference>
<dbReference type="PROSITE" id="PS51471">
    <property type="entry name" value="FE2OG_OXY"/>
    <property type="match status" value="1"/>
</dbReference>
<comment type="caution">
    <text evidence="9">The sequence shown here is derived from an EMBL/GenBank/DDBJ whole genome shotgun (WGS) entry which is preliminary data.</text>
</comment>
<feature type="region of interest" description="Disordered" evidence="6">
    <location>
        <begin position="1"/>
        <end position="33"/>
    </location>
</feature>
<dbReference type="Proteomes" id="UP001142055">
    <property type="component" value="Chromosome 1"/>
</dbReference>
<evidence type="ECO:0000256" key="4">
    <source>
        <dbReference type="ARBA" id="ARBA00023002"/>
    </source>
</evidence>
<dbReference type="GO" id="GO:0031418">
    <property type="term" value="F:L-ascorbic acid binding"/>
    <property type="evidence" value="ECO:0007669"/>
    <property type="project" value="InterPro"/>
</dbReference>
<dbReference type="GO" id="GO:0016020">
    <property type="term" value="C:membrane"/>
    <property type="evidence" value="ECO:0007669"/>
    <property type="project" value="TreeGrafter"/>
</dbReference>
<evidence type="ECO:0000313" key="9">
    <source>
        <dbReference type="EMBL" id="KAJ6222080.1"/>
    </source>
</evidence>
<dbReference type="AlphaFoldDB" id="A0A9Q0ME42"/>
<evidence type="ECO:0000313" key="10">
    <source>
        <dbReference type="Proteomes" id="UP001142055"/>
    </source>
</evidence>
<keyword evidence="5" id="KW-0408">Iron</keyword>
<dbReference type="Gene3D" id="2.60.120.620">
    <property type="entry name" value="q2cbj1_9rhob like domain"/>
    <property type="match status" value="1"/>
</dbReference>
<keyword evidence="10" id="KW-1185">Reference proteome</keyword>
<evidence type="ECO:0000256" key="5">
    <source>
        <dbReference type="ARBA" id="ARBA00023004"/>
    </source>
</evidence>
<keyword evidence="7" id="KW-0812">Transmembrane</keyword>
<comment type="cofactor">
    <cofactor evidence="1">
        <name>L-ascorbate</name>
        <dbReference type="ChEBI" id="CHEBI:38290"/>
    </cofactor>
</comment>
<keyword evidence="3" id="KW-0223">Dioxygenase</keyword>
<dbReference type="PANTHER" id="PTHR14650">
    <property type="entry name" value="PROLYL HYDROXYLASE-RELATED"/>
    <property type="match status" value="1"/>
</dbReference>
<keyword evidence="2" id="KW-0479">Metal-binding</keyword>
<organism evidence="9 10">
    <name type="scientific">Blomia tropicalis</name>
    <name type="common">Mite</name>
    <dbReference type="NCBI Taxonomy" id="40697"/>
    <lineage>
        <taxon>Eukaryota</taxon>
        <taxon>Metazoa</taxon>
        <taxon>Ecdysozoa</taxon>
        <taxon>Arthropoda</taxon>
        <taxon>Chelicerata</taxon>
        <taxon>Arachnida</taxon>
        <taxon>Acari</taxon>
        <taxon>Acariformes</taxon>
        <taxon>Sarcoptiformes</taxon>
        <taxon>Astigmata</taxon>
        <taxon>Glycyphagoidea</taxon>
        <taxon>Echimyopodidae</taxon>
        <taxon>Blomia</taxon>
    </lineage>
</organism>
<dbReference type="GO" id="GO:0051213">
    <property type="term" value="F:dioxygenase activity"/>
    <property type="evidence" value="ECO:0007669"/>
    <property type="project" value="UniProtKB-KW"/>
</dbReference>
<evidence type="ECO:0000256" key="7">
    <source>
        <dbReference type="SAM" id="Phobius"/>
    </source>
</evidence>
<dbReference type="SMART" id="SM00702">
    <property type="entry name" value="P4Hc"/>
    <property type="match status" value="1"/>
</dbReference>
<protein>
    <recommendedName>
        <fullName evidence="8">Fe2OG dioxygenase domain-containing protein</fullName>
    </recommendedName>
</protein>
<dbReference type="InterPro" id="IPR005123">
    <property type="entry name" value="Oxoglu/Fe-dep_dioxygenase_dom"/>
</dbReference>
<feature type="compositionally biased region" description="Low complexity" evidence="6">
    <location>
        <begin position="15"/>
        <end position="33"/>
    </location>
</feature>
<keyword evidence="4" id="KW-0560">Oxidoreductase</keyword>
<dbReference type="OMA" id="YESFHYT"/>
<evidence type="ECO:0000256" key="6">
    <source>
        <dbReference type="SAM" id="MobiDB-lite"/>
    </source>
</evidence>
<sequence>MSQSTIRKRSKRNDNTANNTNAPTAEQQQQQPKQQFGGISIWSRLIHRFIMLCMVWGGMYLFYFKQADHDQNRLMASVSDNIVDVPLIQELPCSDHYVQERTEFPKCAPIRCGRFVGDSIVDEHETMELRLLAETVFGISQPSGGVAIFDLASGALSNGTKFVNLWHLVKKRKNNLISKKSLDTFHIVKNKVIHNLAIQFGISPDQIHLTKPVFFTRITDAPAATLNDQYWHPHVDKVTYGTFVYTSLLYLSTYGNEFKGGRFFFLDNKRNVTIEPKFGRISAFTSSSENQHMVEQVDSGARFALTIPFTCDKSQAVNIPTID</sequence>
<dbReference type="InterPro" id="IPR044862">
    <property type="entry name" value="Pro_4_hyd_alph_FE2OG_OXY"/>
</dbReference>
<feature type="transmembrane region" description="Helical" evidence="7">
    <location>
        <begin position="45"/>
        <end position="64"/>
    </location>
</feature>
<reference evidence="9" key="1">
    <citation type="submission" date="2022-12" db="EMBL/GenBank/DDBJ databases">
        <title>Genome assemblies of Blomia tropicalis.</title>
        <authorList>
            <person name="Cui Y."/>
        </authorList>
    </citation>
    <scope>NUCLEOTIDE SEQUENCE</scope>
    <source>
        <tissue evidence="9">Adult mites</tissue>
    </source>
</reference>
<feature type="compositionally biased region" description="Basic residues" evidence="6">
    <location>
        <begin position="1"/>
        <end position="11"/>
    </location>
</feature>
<dbReference type="InterPro" id="IPR039210">
    <property type="entry name" value="OGFOD3"/>
</dbReference>
<evidence type="ECO:0000259" key="8">
    <source>
        <dbReference type="PROSITE" id="PS51471"/>
    </source>
</evidence>
<name>A0A9Q0ME42_BLOTA</name>
<evidence type="ECO:0000256" key="3">
    <source>
        <dbReference type="ARBA" id="ARBA00022964"/>
    </source>
</evidence>
<dbReference type="PANTHER" id="PTHR14650:SF1">
    <property type="entry name" value="2-OXOGLUTARATE AND IRON-DEPENDENT OXYGENASE DOMAIN-CONTAINING PROTEIN 3"/>
    <property type="match status" value="1"/>
</dbReference>
<dbReference type="GO" id="GO:0016705">
    <property type="term" value="F:oxidoreductase activity, acting on paired donors, with incorporation or reduction of molecular oxygen"/>
    <property type="evidence" value="ECO:0007669"/>
    <property type="project" value="InterPro"/>
</dbReference>
<evidence type="ECO:0000256" key="2">
    <source>
        <dbReference type="ARBA" id="ARBA00022723"/>
    </source>
</evidence>